<dbReference type="AlphaFoldDB" id="A0A934W620"/>
<dbReference type="GO" id="GO:0005886">
    <property type="term" value="C:plasma membrane"/>
    <property type="evidence" value="ECO:0007669"/>
    <property type="project" value="TreeGrafter"/>
</dbReference>
<dbReference type="PANTHER" id="PTHR22754">
    <property type="entry name" value="DISCO-INTERACTING PROTEIN 2 DIP2 -RELATED"/>
    <property type="match status" value="1"/>
</dbReference>
<dbReference type="InterPro" id="IPR000873">
    <property type="entry name" value="AMP-dep_synth/lig_dom"/>
</dbReference>
<dbReference type="Gene3D" id="3.40.50.12780">
    <property type="entry name" value="N-terminal domain of ligase-like"/>
    <property type="match status" value="1"/>
</dbReference>
<dbReference type="Pfam" id="PF23024">
    <property type="entry name" value="AMP-dom_DIP2-like"/>
    <property type="match status" value="1"/>
</dbReference>
<dbReference type="InterPro" id="IPR042099">
    <property type="entry name" value="ANL_N_sf"/>
</dbReference>
<reference evidence="4" key="1">
    <citation type="submission" date="2021-01" db="EMBL/GenBank/DDBJ databases">
        <title>Genome sequence of strain Noviherbaspirillum sp. DKR-6.</title>
        <authorList>
            <person name="Chaudhary D.K."/>
        </authorList>
    </citation>
    <scope>NUCLEOTIDE SEQUENCE</scope>
    <source>
        <strain evidence="4">DKR-6</strain>
    </source>
</reference>
<comment type="similarity">
    <text evidence="1">Belongs to the ATP-dependent AMP-binding enzyme family.</text>
</comment>
<feature type="domain" description="AMP-binding enzyme C-terminal" evidence="3">
    <location>
        <begin position="441"/>
        <end position="555"/>
    </location>
</feature>
<evidence type="ECO:0000259" key="3">
    <source>
        <dbReference type="Pfam" id="PF23024"/>
    </source>
</evidence>
<dbReference type="GO" id="GO:0070566">
    <property type="term" value="F:adenylyltransferase activity"/>
    <property type="evidence" value="ECO:0007669"/>
    <property type="project" value="TreeGrafter"/>
</dbReference>
<dbReference type="InterPro" id="IPR045851">
    <property type="entry name" value="AMP-bd_C_sf"/>
</dbReference>
<evidence type="ECO:0000256" key="1">
    <source>
        <dbReference type="ARBA" id="ARBA00006432"/>
    </source>
</evidence>
<sequence length="570" mass="61859">MNAAVSPIGSNLVEILVHSAAAQPQRIAYHFMGDEPENLSTLDCATLLKESASLATLIQQQRLRGKPVLLACKSNHLFISAFYACLMAGAIAVPTAPPRRASLEQRLHAISVQACIAGVISDSDAVLAHPSLRGLAVIDLRRCQEANWPDAHRWEPPQLTPDAPACILYTSGTVAEPHGVLFDHGSLITAALAAAVSFRHPGPGAALITLPLFHDVGLLLGVLHPLICASRIFLSTPAQFVQKPQRWLRLLQQHRITIAGGPNFMFDIVIRNIRPEQLADVSLSCLQALFCTGEPIRSATLSMLFDLLGPLGLRQAAIVPAYSLTEACGLVTGSITGAPARTDAPGIAGIVHPLVGCGKPQAGRELLIVDPIERREQPAGAVGEIWVRGAALGSGYWKNPLLSEAVFAAMLADGRGPFLRTGDVAYLKEGHLYHIGRLTDRMRLHGRDHYPQDLEFQAERSHPAIRPSSTAAFTVDARERPRLVIACELRKEFLRRREKWAQIESSVRAAIHRVHGLHVDHVVLLMPGTLPKTSSGKVRRNQCRRDYLENRLAVAHGAPQHTQENMSSAG</sequence>
<evidence type="ECO:0000259" key="2">
    <source>
        <dbReference type="Pfam" id="PF00501"/>
    </source>
</evidence>
<dbReference type="RefSeq" id="WP_200592448.1">
    <property type="nucleotide sequence ID" value="NZ_JAEPBG010000005.1"/>
</dbReference>
<name>A0A934W620_9BURK</name>
<accession>A0A934W620</accession>
<dbReference type="GO" id="GO:0006633">
    <property type="term" value="P:fatty acid biosynthetic process"/>
    <property type="evidence" value="ECO:0007669"/>
    <property type="project" value="TreeGrafter"/>
</dbReference>
<dbReference type="EMBL" id="JAEPBG010000005">
    <property type="protein sequence ID" value="MBK4735672.1"/>
    <property type="molecule type" value="Genomic_DNA"/>
</dbReference>
<dbReference type="SUPFAM" id="SSF56801">
    <property type="entry name" value="Acetyl-CoA synthetase-like"/>
    <property type="match status" value="1"/>
</dbReference>
<evidence type="ECO:0000313" key="5">
    <source>
        <dbReference type="Proteomes" id="UP000622890"/>
    </source>
</evidence>
<gene>
    <name evidence="4" type="ORF">JJB74_13700</name>
</gene>
<protein>
    <submittedName>
        <fullName evidence="4">AMP-binding protein</fullName>
    </submittedName>
</protein>
<proteinExistence type="inferred from homology"/>
<dbReference type="PANTHER" id="PTHR22754:SF32">
    <property type="entry name" value="DISCO-INTERACTING PROTEIN 2"/>
    <property type="match status" value="1"/>
</dbReference>
<dbReference type="Pfam" id="PF00501">
    <property type="entry name" value="AMP-binding"/>
    <property type="match status" value="1"/>
</dbReference>
<dbReference type="Gene3D" id="3.30.300.30">
    <property type="match status" value="1"/>
</dbReference>
<dbReference type="Proteomes" id="UP000622890">
    <property type="component" value="Unassembled WGS sequence"/>
</dbReference>
<organism evidence="4 5">
    <name type="scientific">Noviherbaspirillum pedocola</name>
    <dbReference type="NCBI Taxonomy" id="2801341"/>
    <lineage>
        <taxon>Bacteria</taxon>
        <taxon>Pseudomonadati</taxon>
        <taxon>Pseudomonadota</taxon>
        <taxon>Betaproteobacteria</taxon>
        <taxon>Burkholderiales</taxon>
        <taxon>Oxalobacteraceae</taxon>
        <taxon>Noviherbaspirillum</taxon>
    </lineage>
</organism>
<evidence type="ECO:0000313" key="4">
    <source>
        <dbReference type="EMBL" id="MBK4735672.1"/>
    </source>
</evidence>
<keyword evidence="5" id="KW-1185">Reference proteome</keyword>
<comment type="caution">
    <text evidence="4">The sequence shown here is derived from an EMBL/GenBank/DDBJ whole genome shotgun (WGS) entry which is preliminary data.</text>
</comment>
<feature type="domain" description="AMP-dependent synthetase/ligase" evidence="2">
    <location>
        <begin position="18"/>
        <end position="397"/>
    </location>
</feature>
<dbReference type="InterPro" id="IPR025110">
    <property type="entry name" value="AMP-bd_C"/>
</dbReference>